<name>A0AAV9GYU7_9PEZI</name>
<organism evidence="2 3">
    <name type="scientific">Podospora aff. communis PSN243</name>
    <dbReference type="NCBI Taxonomy" id="3040156"/>
    <lineage>
        <taxon>Eukaryota</taxon>
        <taxon>Fungi</taxon>
        <taxon>Dikarya</taxon>
        <taxon>Ascomycota</taxon>
        <taxon>Pezizomycotina</taxon>
        <taxon>Sordariomycetes</taxon>
        <taxon>Sordariomycetidae</taxon>
        <taxon>Sordariales</taxon>
        <taxon>Podosporaceae</taxon>
        <taxon>Podospora</taxon>
    </lineage>
</organism>
<comment type="caution">
    <text evidence="2">The sequence shown here is derived from an EMBL/GenBank/DDBJ whole genome shotgun (WGS) entry which is preliminary data.</text>
</comment>
<keyword evidence="3" id="KW-1185">Reference proteome</keyword>
<reference evidence="2" key="1">
    <citation type="journal article" date="2023" name="Mol. Phylogenet. Evol.">
        <title>Genome-scale phylogeny and comparative genomics of the fungal order Sordariales.</title>
        <authorList>
            <person name="Hensen N."/>
            <person name="Bonometti L."/>
            <person name="Westerberg I."/>
            <person name="Brannstrom I.O."/>
            <person name="Guillou S."/>
            <person name="Cros-Aarteil S."/>
            <person name="Calhoun S."/>
            <person name="Haridas S."/>
            <person name="Kuo A."/>
            <person name="Mondo S."/>
            <person name="Pangilinan J."/>
            <person name="Riley R."/>
            <person name="LaButti K."/>
            <person name="Andreopoulos B."/>
            <person name="Lipzen A."/>
            <person name="Chen C."/>
            <person name="Yan M."/>
            <person name="Daum C."/>
            <person name="Ng V."/>
            <person name="Clum A."/>
            <person name="Steindorff A."/>
            <person name="Ohm R.A."/>
            <person name="Martin F."/>
            <person name="Silar P."/>
            <person name="Natvig D.O."/>
            <person name="Lalanne C."/>
            <person name="Gautier V."/>
            <person name="Ament-Velasquez S.L."/>
            <person name="Kruys A."/>
            <person name="Hutchinson M.I."/>
            <person name="Powell A.J."/>
            <person name="Barry K."/>
            <person name="Miller A.N."/>
            <person name="Grigoriev I.V."/>
            <person name="Debuchy R."/>
            <person name="Gladieux P."/>
            <person name="Hiltunen Thoren M."/>
            <person name="Johannesson H."/>
        </authorList>
    </citation>
    <scope>NUCLEOTIDE SEQUENCE</scope>
    <source>
        <strain evidence="2">PSN243</strain>
    </source>
</reference>
<dbReference type="EMBL" id="MU865921">
    <property type="protein sequence ID" value="KAK4453134.1"/>
    <property type="molecule type" value="Genomic_DNA"/>
</dbReference>
<dbReference type="AlphaFoldDB" id="A0AAV9GYU7"/>
<feature type="compositionally biased region" description="Polar residues" evidence="1">
    <location>
        <begin position="13"/>
        <end position="26"/>
    </location>
</feature>
<evidence type="ECO:0000256" key="1">
    <source>
        <dbReference type="SAM" id="MobiDB-lite"/>
    </source>
</evidence>
<reference evidence="2" key="2">
    <citation type="submission" date="2023-05" db="EMBL/GenBank/DDBJ databases">
        <authorList>
            <consortium name="Lawrence Berkeley National Laboratory"/>
            <person name="Steindorff A."/>
            <person name="Hensen N."/>
            <person name="Bonometti L."/>
            <person name="Westerberg I."/>
            <person name="Brannstrom I.O."/>
            <person name="Guillou S."/>
            <person name="Cros-Aarteil S."/>
            <person name="Calhoun S."/>
            <person name="Haridas S."/>
            <person name="Kuo A."/>
            <person name="Mondo S."/>
            <person name="Pangilinan J."/>
            <person name="Riley R."/>
            <person name="Labutti K."/>
            <person name="Andreopoulos B."/>
            <person name="Lipzen A."/>
            <person name="Chen C."/>
            <person name="Yanf M."/>
            <person name="Daum C."/>
            <person name="Ng V."/>
            <person name="Clum A."/>
            <person name="Ohm R."/>
            <person name="Martin F."/>
            <person name="Silar P."/>
            <person name="Natvig D."/>
            <person name="Lalanne C."/>
            <person name="Gautier V."/>
            <person name="Ament-Velasquez S.L."/>
            <person name="Kruys A."/>
            <person name="Hutchinson M.I."/>
            <person name="Powell A.J."/>
            <person name="Barry K."/>
            <person name="Miller A.N."/>
            <person name="Grigoriev I.V."/>
            <person name="Debuchy R."/>
            <person name="Gladieux P."/>
            <person name="Thoren M.H."/>
            <person name="Johannesson H."/>
        </authorList>
    </citation>
    <scope>NUCLEOTIDE SEQUENCE</scope>
    <source>
        <strain evidence="2">PSN243</strain>
    </source>
</reference>
<accession>A0AAV9GYU7</accession>
<dbReference type="Proteomes" id="UP001321760">
    <property type="component" value="Unassembled WGS sequence"/>
</dbReference>
<protein>
    <submittedName>
        <fullName evidence="2">Uncharacterized protein</fullName>
    </submittedName>
</protein>
<gene>
    <name evidence="2" type="ORF">QBC34DRAFT_217520</name>
</gene>
<sequence length="341" mass="36295">MGSKQMLAESEISAMQSGGASVTRGLSRQKASRDSTVTHIVSKTLEASVTRHLLQHVQLSLTGQSNPLKHIACHAGQTERGLGRGPTPSAQQQDSGGGPPHSRSNHILRFASSTEQTPLRCPLKLDLLAPRTGITIYRSPFPACINAPSSRALMIYQRDLPSQRLDQVRAVHFGSTTEDLLARLTGLSLVAVYLAPGQSSSDEQMHLSSLSSALSARSNVECSSECVHHWPNIHSQPEVHFQVPDGAGGSSVFGAERAKSGSRRHAEGAFGGLPTQGAWTAGGLCGALLPRASNIYATIWSLFTSQRCSAGLLMIAGRVRCSALSGEIHFLCWEAAALTRC</sequence>
<evidence type="ECO:0000313" key="3">
    <source>
        <dbReference type="Proteomes" id="UP001321760"/>
    </source>
</evidence>
<evidence type="ECO:0000313" key="2">
    <source>
        <dbReference type="EMBL" id="KAK4453134.1"/>
    </source>
</evidence>
<feature type="region of interest" description="Disordered" evidence="1">
    <location>
        <begin position="1"/>
        <end position="36"/>
    </location>
</feature>
<proteinExistence type="predicted"/>
<feature type="region of interest" description="Disordered" evidence="1">
    <location>
        <begin position="78"/>
        <end position="105"/>
    </location>
</feature>